<organism evidence="2 3">
    <name type="scientific">Thermococcus onnurineus (strain NA1)</name>
    <dbReference type="NCBI Taxonomy" id="523850"/>
    <lineage>
        <taxon>Archaea</taxon>
        <taxon>Methanobacteriati</taxon>
        <taxon>Methanobacteriota</taxon>
        <taxon>Thermococci</taxon>
        <taxon>Thermococcales</taxon>
        <taxon>Thermococcaceae</taxon>
        <taxon>Thermococcus</taxon>
    </lineage>
</organism>
<evidence type="ECO:0000313" key="3">
    <source>
        <dbReference type="Proteomes" id="UP000002727"/>
    </source>
</evidence>
<dbReference type="KEGG" id="ton:TON_0636"/>
<dbReference type="Proteomes" id="UP000002727">
    <property type="component" value="Chromosome"/>
</dbReference>
<name>B6YUT7_THEON</name>
<dbReference type="eggNOG" id="arCOG03256">
    <property type="taxonomic scope" value="Archaea"/>
</dbReference>
<accession>B6YUT7</accession>
<dbReference type="eggNOG" id="arCOG01314">
    <property type="taxonomic scope" value="Archaea"/>
</dbReference>
<dbReference type="SUPFAM" id="SSF52317">
    <property type="entry name" value="Class I glutamine amidotransferase-like"/>
    <property type="match status" value="1"/>
</dbReference>
<evidence type="ECO:0000259" key="1">
    <source>
        <dbReference type="Pfam" id="PF23355"/>
    </source>
</evidence>
<dbReference type="InterPro" id="IPR013783">
    <property type="entry name" value="Ig-like_fold"/>
</dbReference>
<gene>
    <name evidence="2" type="ordered locus">TON_0636</name>
</gene>
<dbReference type="RefSeq" id="WP_012571595.1">
    <property type="nucleotide sequence ID" value="NC_011529.1"/>
</dbReference>
<dbReference type="PATRIC" id="fig|523850.10.peg.638"/>
<dbReference type="HOGENOM" id="CLU_020782_0_0_2"/>
<protein>
    <recommendedName>
        <fullName evidence="1">IFT52 GIFT domain-containing protein</fullName>
    </recommendedName>
</protein>
<dbReference type="OrthoDB" id="21342at2157"/>
<dbReference type="CDD" id="cd04486">
    <property type="entry name" value="YhcR_OBF_like"/>
    <property type="match status" value="1"/>
</dbReference>
<sequence length="879" mass="98072">MKRWSLVLMALLILSLVPAWAIKPVQAATYVPIQEIQSNTTDGDASAYVGQIVTTRGVVTAVTSKGFFIQNGTGPWSGIYVYLGSSPNVNVGDYVEVTGTVKEYKATWSDSRGFTEIGYVTSITKLGEAPVPDPVILPTGDVAQEQWESVLVKVENVVVTNPDLGYGEWEIDDGSGPVRVDDLIYAYTPLDGQELEYVTGVVYYSFENFKIEPRSADDIALPPEYQPIKEIRENWETGKQVVTSGIVIGTKYNGFFIQNGTEPNSGIYVYVGKSFARDVKPGDVVQVNGTTAMWNGLYELDDPSYRVIGHAEVPEPVVVKAGEMNDAYQSMRVKLEWIRVTDVNGSVITVEDDTGSLVLYDYYGIMDVVPGKILEHVIGIGYKYGVIEVYPTDYKLYIPPIGISNVVKPSYAIKGVPMKFKVTVVNNGNVTDNITVALYANGAFVDNVTYEIDVGESAVYEFTYVSVELGDLKIDIQVHESGWGIIDERIYEYKVVPHPNVVAYGFTPYYERLYIKEENNLAELYENFTYTVNKLKQYGVDFGDLEPKIQWINETMKEIQREYSIYNSLKGLLVQQNPYRASYYYPVMVHIRKAALMSKEVMQEIEFVLPHLQDVLEEVEATYQPPTPTPGNETNMTQPGNITITITKVLIDASHGQYYVEEVGVNGLAEKVKSDLGWEVEINKLPLTYDLLKEYDVVIILNPKEDLTPNEVAALQEYVENGGGLFIAGDWYKYSNVESLNAVVEKYGIKFNADELMDDDVNSGRPYYPFVGIYNTAHPAMKFVPEAWKTYYNGQTLTISGEVTWLIKAYDTSYSVDANGNVVRGKGTNPIVAAAVEAGNGRIVAYGSSKAISDSYYGKYIDSNWPFVKGVLLWLAHEI</sequence>
<feature type="domain" description="IFT52 GIFT" evidence="1">
    <location>
        <begin position="649"/>
        <end position="756"/>
    </location>
</feature>
<dbReference type="Gene3D" id="2.60.40.10">
    <property type="entry name" value="Immunoglobulins"/>
    <property type="match status" value="1"/>
</dbReference>
<keyword evidence="3" id="KW-1185">Reference proteome</keyword>
<proteinExistence type="predicted"/>
<dbReference type="GeneID" id="7016935"/>
<evidence type="ECO:0000313" key="2">
    <source>
        <dbReference type="EMBL" id="ACJ16123.1"/>
    </source>
</evidence>
<reference evidence="2 3" key="1">
    <citation type="journal article" date="2008" name="J. Bacteriol.">
        <title>The complete genome sequence of Thermococcus onnurineus NA1 reveals a mixed heterotrophic and carboxydotrophic metabolism.</title>
        <authorList>
            <person name="Lee H.S."/>
            <person name="Kang S.G."/>
            <person name="Bae S.S."/>
            <person name="Lim J.K."/>
            <person name="Cho Y."/>
            <person name="Kim Y.J."/>
            <person name="Jeon J.H."/>
            <person name="Cha S.S."/>
            <person name="Kwon K.K."/>
            <person name="Kim H.T."/>
            <person name="Park C.J."/>
            <person name="Lee H.W."/>
            <person name="Kim S.I."/>
            <person name="Chun J."/>
            <person name="Colwell R.R."/>
            <person name="Kim S.J."/>
            <person name="Lee J.H."/>
        </authorList>
    </citation>
    <scope>NUCLEOTIDE SEQUENCE [LARGE SCALE GENOMIC DNA]</scope>
    <source>
        <strain evidence="2 3">NA1</strain>
    </source>
</reference>
<dbReference type="InterPro" id="IPR029062">
    <property type="entry name" value="Class_I_gatase-like"/>
</dbReference>
<dbReference type="PANTHER" id="PTHR42834:SF1">
    <property type="entry name" value="ENDONUCLEASE_EXONUCLEASE_PHOSPHATASE FAMILY PROTEIN (AFU_ORTHOLOGUE AFUA_3G09210)"/>
    <property type="match status" value="1"/>
</dbReference>
<dbReference type="PANTHER" id="PTHR42834">
    <property type="entry name" value="ENDONUCLEASE/EXONUCLEASE/PHOSPHATASE FAMILY PROTEIN (AFU_ORTHOLOGUE AFUA_3G09210)"/>
    <property type="match status" value="1"/>
</dbReference>
<dbReference type="InterPro" id="IPR055458">
    <property type="entry name" value="IFT52_GIFT"/>
</dbReference>
<dbReference type="EMBL" id="CP000855">
    <property type="protein sequence ID" value="ACJ16123.1"/>
    <property type="molecule type" value="Genomic_DNA"/>
</dbReference>
<dbReference type="Pfam" id="PF23355">
    <property type="entry name" value="IFT52_GIFT"/>
    <property type="match status" value="1"/>
</dbReference>
<dbReference type="Gene3D" id="3.40.50.880">
    <property type="match status" value="1"/>
</dbReference>
<dbReference type="AlphaFoldDB" id="B6YUT7"/>